<proteinExistence type="inferred from homology"/>
<name>A0A5B7CCE9_DAVIN</name>
<keyword evidence="5" id="KW-0677">Repeat</keyword>
<reference evidence="10" key="1">
    <citation type="submission" date="2019-08" db="EMBL/GenBank/DDBJ databases">
        <title>Reference gene set and small RNA set construction with multiple tissues from Davidia involucrata Baill.</title>
        <authorList>
            <person name="Yang H."/>
            <person name="Zhou C."/>
            <person name="Li G."/>
            <person name="Wang J."/>
            <person name="Gao P."/>
            <person name="Wang M."/>
            <person name="Wang R."/>
            <person name="Zhao Y."/>
        </authorList>
    </citation>
    <scope>NUCLEOTIDE SEQUENCE</scope>
    <source>
        <tissue evidence="10">Mixed with DoveR01_LX</tissue>
    </source>
</reference>
<dbReference type="FunFam" id="1.50.40.10:FF:000179">
    <property type="entry name" value="S-adenosylmethionine carrier 1, chloroplastic/mitochondrial isoform A"/>
    <property type="match status" value="1"/>
</dbReference>
<dbReference type="SUPFAM" id="SSF103506">
    <property type="entry name" value="Mitochondrial carrier"/>
    <property type="match status" value="1"/>
</dbReference>
<dbReference type="InterPro" id="IPR023395">
    <property type="entry name" value="MCP_dom_sf"/>
</dbReference>
<feature type="repeat" description="Solcar" evidence="8">
    <location>
        <begin position="465"/>
        <end position="548"/>
    </location>
</feature>
<comment type="subcellular location">
    <subcellularLocation>
        <location evidence="1">Membrane</location>
        <topology evidence="1">Multi-pass membrane protein</topology>
    </subcellularLocation>
</comment>
<dbReference type="InterPro" id="IPR018108">
    <property type="entry name" value="MCP_transmembrane"/>
</dbReference>
<dbReference type="AlphaFoldDB" id="A0A5B7CCE9"/>
<evidence type="ECO:0000256" key="4">
    <source>
        <dbReference type="ARBA" id="ARBA00022692"/>
    </source>
</evidence>
<evidence type="ECO:0000256" key="2">
    <source>
        <dbReference type="ARBA" id="ARBA00006375"/>
    </source>
</evidence>
<evidence type="ECO:0000256" key="6">
    <source>
        <dbReference type="ARBA" id="ARBA00022989"/>
    </source>
</evidence>
<feature type="repeat" description="Solcar" evidence="8">
    <location>
        <begin position="372"/>
        <end position="456"/>
    </location>
</feature>
<evidence type="ECO:0008006" key="11">
    <source>
        <dbReference type="Google" id="ProtNLM"/>
    </source>
</evidence>
<protein>
    <recommendedName>
        <fullName evidence="11">Mitochondrial substrate carrier family protein</fullName>
    </recommendedName>
</protein>
<feature type="region of interest" description="Disordered" evidence="9">
    <location>
        <begin position="37"/>
        <end position="59"/>
    </location>
</feature>
<keyword evidence="4 8" id="KW-0812">Transmembrane</keyword>
<dbReference type="Gene3D" id="1.50.40.10">
    <property type="entry name" value="Mitochondrial carrier domain"/>
    <property type="match status" value="2"/>
</dbReference>
<feature type="repeat" description="Solcar" evidence="8">
    <location>
        <begin position="559"/>
        <end position="647"/>
    </location>
</feature>
<sequence length="692" mass="75878">MAGCSQPPRSDQPSIKYRCNPLEGAFFELADFVQEDYAPTPSDSNKQSNRKSEPKSSERLSTAELISSVGQIWDCASRSLAILQPKTNLKHNDGEFQKGDILCYPSGQENGRASASGEGQYLSVDWMTSSHSSPMAIANLECPKVTQKMSIFETCGRNHMHSLFWRFLEGGSDMANESWKEKGLASVGISYDLGNIYGWMRETTVPGLKHLVNSTQIRNVKTGESCILGDESSHASRVSGNITSPAHDLIVESANSHNERTKCIDSSSGDNANSLINTSSSISSLYSDYFLGPVQVTEASDSVSSTLRSRLHADYDVTLLASGSCAFGDSQHKTEDGDLHENKRSRQKEFVVEDEPKLEICPSTQDKPHVVLAKQEHAFAGALAGVFVSLCLHPVDTIKTVIQSCRADQKSIHYIGRSIISERGVTGLYRGISSNIACSAPISAVYTFTYESVKGALLPLFPKEYHSFAHCMAGGCASIATSFIFTPSERIKQQMQVRSHYHNCWNALVGIIEKGGLPSLYAGWGAVLCRNVPHSIIKFYTYESLKQFMLSSLQPNAQPNTLQTLICGGLAGSTAALFTTPFDVVKTRLQTQIPGSVKQYDGVFKILKEIGKREGLRGLYRGLSPRLVMYMSQGALFFASYETFKRLFSLDVPQLNAQTIQHEQNMEDDSKSSPLLASPSPSPPPRLHSLHS</sequence>
<gene>
    <name evidence="10" type="ORF">Din_047197</name>
</gene>
<dbReference type="GO" id="GO:0016020">
    <property type="term" value="C:membrane"/>
    <property type="evidence" value="ECO:0007669"/>
    <property type="project" value="UniProtKB-SubCell"/>
</dbReference>
<evidence type="ECO:0000256" key="1">
    <source>
        <dbReference type="ARBA" id="ARBA00004141"/>
    </source>
</evidence>
<dbReference type="FunFam" id="1.50.40.10:FF:000080">
    <property type="entry name" value="Mitochondrial substrate carrier protein-like"/>
    <property type="match status" value="1"/>
</dbReference>
<evidence type="ECO:0000256" key="5">
    <source>
        <dbReference type="ARBA" id="ARBA00022737"/>
    </source>
</evidence>
<evidence type="ECO:0000256" key="7">
    <source>
        <dbReference type="ARBA" id="ARBA00023136"/>
    </source>
</evidence>
<dbReference type="EMBL" id="GHES01047197">
    <property type="protein sequence ID" value="MPA77756.1"/>
    <property type="molecule type" value="Transcribed_RNA"/>
</dbReference>
<evidence type="ECO:0000313" key="10">
    <source>
        <dbReference type="EMBL" id="MPA77756.1"/>
    </source>
</evidence>
<keyword evidence="7 8" id="KW-0472">Membrane</keyword>
<comment type="similarity">
    <text evidence="2">Belongs to the mitochondrial carrier (TC 2.A.29) family.</text>
</comment>
<evidence type="ECO:0000256" key="9">
    <source>
        <dbReference type="SAM" id="MobiDB-lite"/>
    </source>
</evidence>
<organism evidence="10">
    <name type="scientific">Davidia involucrata</name>
    <name type="common">Dove tree</name>
    <dbReference type="NCBI Taxonomy" id="16924"/>
    <lineage>
        <taxon>Eukaryota</taxon>
        <taxon>Viridiplantae</taxon>
        <taxon>Streptophyta</taxon>
        <taxon>Embryophyta</taxon>
        <taxon>Tracheophyta</taxon>
        <taxon>Spermatophyta</taxon>
        <taxon>Magnoliopsida</taxon>
        <taxon>eudicotyledons</taxon>
        <taxon>Gunneridae</taxon>
        <taxon>Pentapetalae</taxon>
        <taxon>asterids</taxon>
        <taxon>Cornales</taxon>
        <taxon>Nyssaceae</taxon>
        <taxon>Davidia</taxon>
    </lineage>
</organism>
<evidence type="ECO:0000256" key="8">
    <source>
        <dbReference type="PROSITE-ProRule" id="PRU00282"/>
    </source>
</evidence>
<dbReference type="Pfam" id="PF00153">
    <property type="entry name" value="Mito_carr"/>
    <property type="match status" value="3"/>
</dbReference>
<evidence type="ECO:0000256" key="3">
    <source>
        <dbReference type="ARBA" id="ARBA00022448"/>
    </source>
</evidence>
<feature type="region of interest" description="Disordered" evidence="9">
    <location>
        <begin position="662"/>
        <end position="692"/>
    </location>
</feature>
<keyword evidence="6" id="KW-1133">Transmembrane helix</keyword>
<dbReference type="PROSITE" id="PS50920">
    <property type="entry name" value="SOLCAR"/>
    <property type="match status" value="3"/>
</dbReference>
<accession>A0A5B7CCE9</accession>
<dbReference type="PANTHER" id="PTHR45667">
    <property type="entry name" value="S-ADENOSYLMETHIONINE MITOCHONDRIAL CARRIER PROTEIN"/>
    <property type="match status" value="1"/>
</dbReference>
<keyword evidence="3" id="KW-0813">Transport</keyword>